<accession>A0AA35CM22</accession>
<keyword evidence="3 5" id="KW-0378">Hydrolase</keyword>
<evidence type="ECO:0000256" key="3">
    <source>
        <dbReference type="ARBA" id="ARBA00022801"/>
    </source>
</evidence>
<reference evidence="7" key="1">
    <citation type="submission" date="2022-03" db="EMBL/GenBank/DDBJ databases">
        <title>Complete genome sequence of Caldinitratiruptor microaerophilus.</title>
        <authorList>
            <person name="Mukaiyama R."/>
            <person name="Nishiyama T."/>
            <person name="Ueda K."/>
        </authorList>
    </citation>
    <scope>NUCLEOTIDE SEQUENCE</scope>
    <source>
        <strain evidence="7">JCM 16183</strain>
    </source>
</reference>
<dbReference type="InterPro" id="IPR041489">
    <property type="entry name" value="PDZ_6"/>
</dbReference>
<dbReference type="FunFam" id="2.30.42.10:FF:000063">
    <property type="entry name" value="Peptidase, S41 family"/>
    <property type="match status" value="1"/>
</dbReference>
<name>A0AA35CM22_9FIRM</name>
<dbReference type="PROSITE" id="PS50106">
    <property type="entry name" value="PDZ"/>
    <property type="match status" value="1"/>
</dbReference>
<evidence type="ECO:0000256" key="2">
    <source>
        <dbReference type="ARBA" id="ARBA00022670"/>
    </source>
</evidence>
<dbReference type="GO" id="GO:0006508">
    <property type="term" value="P:proteolysis"/>
    <property type="evidence" value="ECO:0007669"/>
    <property type="project" value="UniProtKB-KW"/>
</dbReference>
<dbReference type="KEGG" id="cmic:caldi_27870"/>
<evidence type="ECO:0000313" key="7">
    <source>
        <dbReference type="EMBL" id="BDG61697.1"/>
    </source>
</evidence>
<evidence type="ECO:0000256" key="4">
    <source>
        <dbReference type="ARBA" id="ARBA00022825"/>
    </source>
</evidence>
<feature type="domain" description="PDZ" evidence="6">
    <location>
        <begin position="105"/>
        <end position="173"/>
    </location>
</feature>
<dbReference type="Gene3D" id="3.90.226.10">
    <property type="entry name" value="2-enoyl-CoA Hydratase, Chain A, domain 1"/>
    <property type="match status" value="1"/>
</dbReference>
<keyword evidence="2 5" id="KW-0645">Protease</keyword>
<dbReference type="CDD" id="cd07560">
    <property type="entry name" value="Peptidase_S41_CPP"/>
    <property type="match status" value="1"/>
</dbReference>
<dbReference type="PANTHER" id="PTHR32060">
    <property type="entry name" value="TAIL-SPECIFIC PROTEASE"/>
    <property type="match status" value="1"/>
</dbReference>
<dbReference type="CDD" id="cd06782">
    <property type="entry name" value="cpPDZ_CPP-like"/>
    <property type="match status" value="1"/>
</dbReference>
<comment type="similarity">
    <text evidence="1 5">Belongs to the peptidase S41A family.</text>
</comment>
<protein>
    <submittedName>
        <fullName evidence="7">Peptidase</fullName>
    </submittedName>
</protein>
<dbReference type="EMBL" id="AP025628">
    <property type="protein sequence ID" value="BDG61697.1"/>
    <property type="molecule type" value="Genomic_DNA"/>
</dbReference>
<dbReference type="InterPro" id="IPR004447">
    <property type="entry name" value="Peptidase_S41A"/>
</dbReference>
<keyword evidence="8" id="KW-1185">Reference proteome</keyword>
<dbReference type="GO" id="GO:0030288">
    <property type="term" value="C:outer membrane-bounded periplasmic space"/>
    <property type="evidence" value="ECO:0007669"/>
    <property type="project" value="TreeGrafter"/>
</dbReference>
<evidence type="ECO:0000256" key="1">
    <source>
        <dbReference type="ARBA" id="ARBA00009179"/>
    </source>
</evidence>
<evidence type="ECO:0000256" key="5">
    <source>
        <dbReference type="RuleBase" id="RU004404"/>
    </source>
</evidence>
<keyword evidence="4 5" id="KW-0720">Serine protease</keyword>
<dbReference type="GO" id="GO:0007165">
    <property type="term" value="P:signal transduction"/>
    <property type="evidence" value="ECO:0007669"/>
    <property type="project" value="TreeGrafter"/>
</dbReference>
<dbReference type="Pfam" id="PF03572">
    <property type="entry name" value="Peptidase_S41"/>
    <property type="match status" value="1"/>
</dbReference>
<sequence>MLERRRALVGALLIAVFAGTAGFAAGQARFVAGPLLARLGVSLSGPGAAAQGLAAEWRVLEEARRKVLENYVDPVPEKDLLTGALRGLVEATGDRYSLYLTPEEYRSYLRHFEGSFAGIGIQVELKDDYITVVRPLRGTPGEKAGLRTGDRIMAVDGRDVTRMSIDEVVNLIRGPAGTRVRLTISRWPYREQFDVDVERARIEVPQMEGTMLSWAPGVGYIRIEEFNTGIAGRVAEKLGELRRQGMRALVLDLRQNPGGLLGEAVDVASLFVPRGPVAYVVSRDGRKETLYAKGSPLGLPLAVLVDGGSASASEIVAGAIKDRSAGTLVGTRTFGKGSVQSFIDLQGGAALKLTTARYLTAGGHMIHGRGIEPDVLVPMPEGQAIARDGGRDPQVEKAVEVLRQRMGQKNT</sequence>
<dbReference type="SMART" id="SM00228">
    <property type="entry name" value="PDZ"/>
    <property type="match status" value="1"/>
</dbReference>
<dbReference type="InterPro" id="IPR005151">
    <property type="entry name" value="Tail-specific_protease"/>
</dbReference>
<proteinExistence type="inferred from homology"/>
<evidence type="ECO:0000259" key="6">
    <source>
        <dbReference type="PROSITE" id="PS50106"/>
    </source>
</evidence>
<dbReference type="PANTHER" id="PTHR32060:SF30">
    <property type="entry name" value="CARBOXY-TERMINAL PROCESSING PROTEASE CTPA"/>
    <property type="match status" value="1"/>
</dbReference>
<dbReference type="RefSeq" id="WP_264842329.1">
    <property type="nucleotide sequence ID" value="NZ_AP025628.1"/>
</dbReference>
<dbReference type="GO" id="GO:0004175">
    <property type="term" value="F:endopeptidase activity"/>
    <property type="evidence" value="ECO:0007669"/>
    <property type="project" value="TreeGrafter"/>
</dbReference>
<dbReference type="InterPro" id="IPR001478">
    <property type="entry name" value="PDZ"/>
</dbReference>
<dbReference type="Proteomes" id="UP001163687">
    <property type="component" value="Chromosome"/>
</dbReference>
<dbReference type="AlphaFoldDB" id="A0AA35CM22"/>
<dbReference type="InterPro" id="IPR036034">
    <property type="entry name" value="PDZ_sf"/>
</dbReference>
<dbReference type="Pfam" id="PF17820">
    <property type="entry name" value="PDZ_6"/>
    <property type="match status" value="1"/>
</dbReference>
<dbReference type="SUPFAM" id="SSF52096">
    <property type="entry name" value="ClpP/crotonase"/>
    <property type="match status" value="1"/>
</dbReference>
<dbReference type="SMART" id="SM00245">
    <property type="entry name" value="TSPc"/>
    <property type="match status" value="1"/>
</dbReference>
<dbReference type="InterPro" id="IPR029045">
    <property type="entry name" value="ClpP/crotonase-like_dom_sf"/>
</dbReference>
<dbReference type="NCBIfam" id="TIGR00225">
    <property type="entry name" value="prc"/>
    <property type="match status" value="1"/>
</dbReference>
<dbReference type="GO" id="GO:0008236">
    <property type="term" value="F:serine-type peptidase activity"/>
    <property type="evidence" value="ECO:0007669"/>
    <property type="project" value="UniProtKB-KW"/>
</dbReference>
<dbReference type="Gene3D" id="3.30.750.44">
    <property type="match status" value="1"/>
</dbReference>
<dbReference type="SUPFAM" id="SSF50156">
    <property type="entry name" value="PDZ domain-like"/>
    <property type="match status" value="1"/>
</dbReference>
<evidence type="ECO:0000313" key="8">
    <source>
        <dbReference type="Proteomes" id="UP001163687"/>
    </source>
</evidence>
<dbReference type="Gene3D" id="2.30.42.10">
    <property type="match status" value="1"/>
</dbReference>
<organism evidence="7 8">
    <name type="scientific">Caldinitratiruptor microaerophilus</name>
    <dbReference type="NCBI Taxonomy" id="671077"/>
    <lineage>
        <taxon>Bacteria</taxon>
        <taxon>Bacillati</taxon>
        <taxon>Bacillota</taxon>
        <taxon>Clostridia</taxon>
        <taxon>Eubacteriales</taxon>
        <taxon>Symbiobacteriaceae</taxon>
        <taxon>Caldinitratiruptor</taxon>
    </lineage>
</organism>
<gene>
    <name evidence="7" type="ORF">caldi_27870</name>
</gene>